<comment type="caution">
    <text evidence="1">The sequence shown here is derived from an EMBL/GenBank/DDBJ whole genome shotgun (WGS) entry which is preliminary data.</text>
</comment>
<organism evidence="1 2">
    <name type="scientific">Zosterops borbonicus</name>
    <dbReference type="NCBI Taxonomy" id="364589"/>
    <lineage>
        <taxon>Eukaryota</taxon>
        <taxon>Metazoa</taxon>
        <taxon>Chordata</taxon>
        <taxon>Craniata</taxon>
        <taxon>Vertebrata</taxon>
        <taxon>Euteleostomi</taxon>
        <taxon>Archelosauria</taxon>
        <taxon>Archosauria</taxon>
        <taxon>Dinosauria</taxon>
        <taxon>Saurischia</taxon>
        <taxon>Theropoda</taxon>
        <taxon>Coelurosauria</taxon>
        <taxon>Aves</taxon>
        <taxon>Neognathae</taxon>
        <taxon>Neoaves</taxon>
        <taxon>Telluraves</taxon>
        <taxon>Australaves</taxon>
        <taxon>Passeriformes</taxon>
        <taxon>Sylvioidea</taxon>
        <taxon>Zosteropidae</taxon>
        <taxon>Zosterops</taxon>
    </lineage>
</organism>
<accession>A0A8K1GQM3</accession>
<dbReference type="AlphaFoldDB" id="A0A8K1GQM3"/>
<proteinExistence type="predicted"/>
<evidence type="ECO:0000313" key="2">
    <source>
        <dbReference type="Proteomes" id="UP000796761"/>
    </source>
</evidence>
<evidence type="ECO:0000313" key="1">
    <source>
        <dbReference type="EMBL" id="TRZ22313.1"/>
    </source>
</evidence>
<name>A0A8K1GQM3_9PASS</name>
<dbReference type="Proteomes" id="UP000796761">
    <property type="component" value="Unassembled WGS sequence"/>
</dbReference>
<gene>
    <name evidence="1" type="ORF">HGM15179_004774</name>
</gene>
<protein>
    <submittedName>
        <fullName evidence="1">Uncharacterized protein</fullName>
    </submittedName>
</protein>
<keyword evidence="2" id="KW-1185">Reference proteome</keyword>
<dbReference type="EMBL" id="SWJQ01000102">
    <property type="protein sequence ID" value="TRZ22313.1"/>
    <property type="molecule type" value="Genomic_DNA"/>
</dbReference>
<sequence length="199" mass="22032">MPNNPFIKEIIPDVQLKPPLVQPGAISSCPVPCYLVEETDPHQATASLLGAVESDKVSPGTPFLQAKHPQLPQLLLIRLVLQTLPKLCCPSLDKRQPLNVTFLVRGPELDTGFQVLVEPFFLPYMSFNIPALKSKRVYGKCDENINSNIDIVGQVMRRSENGLVGYWFPAKANTSLYDLVDKDFTTNPGIYLQLPSDVG</sequence>
<reference evidence="1" key="1">
    <citation type="submission" date="2019-04" db="EMBL/GenBank/DDBJ databases">
        <title>Genome assembly of Zosterops borbonicus 15179.</title>
        <authorList>
            <person name="Leroy T."/>
            <person name="Anselmetti Y."/>
            <person name="Tilak M.-K."/>
            <person name="Nabholz B."/>
        </authorList>
    </citation>
    <scope>NUCLEOTIDE SEQUENCE</scope>
    <source>
        <strain evidence="1">HGM_15179</strain>
        <tissue evidence="1">Muscle</tissue>
    </source>
</reference>